<dbReference type="AlphaFoldDB" id="A0A4C1YVY9"/>
<dbReference type="EMBL" id="BGZK01001374">
    <property type="protein sequence ID" value="GBP78557.1"/>
    <property type="molecule type" value="Genomic_DNA"/>
</dbReference>
<evidence type="ECO:0000313" key="2">
    <source>
        <dbReference type="Proteomes" id="UP000299102"/>
    </source>
</evidence>
<accession>A0A4C1YVY9</accession>
<evidence type="ECO:0000313" key="1">
    <source>
        <dbReference type="EMBL" id="GBP78557.1"/>
    </source>
</evidence>
<gene>
    <name evidence="1" type="ORF">EVAR_61568_1</name>
</gene>
<protein>
    <submittedName>
        <fullName evidence="1">Uncharacterized protein</fullName>
    </submittedName>
</protein>
<comment type="caution">
    <text evidence="1">The sequence shown here is derived from an EMBL/GenBank/DDBJ whole genome shotgun (WGS) entry which is preliminary data.</text>
</comment>
<reference evidence="1 2" key="1">
    <citation type="journal article" date="2019" name="Commun. Biol.">
        <title>The bagworm genome reveals a unique fibroin gene that provides high tensile strength.</title>
        <authorList>
            <person name="Kono N."/>
            <person name="Nakamura H."/>
            <person name="Ohtoshi R."/>
            <person name="Tomita M."/>
            <person name="Numata K."/>
            <person name="Arakawa K."/>
        </authorList>
    </citation>
    <scope>NUCLEOTIDE SEQUENCE [LARGE SCALE GENOMIC DNA]</scope>
</reference>
<name>A0A4C1YVY9_EUMVA</name>
<dbReference type="Proteomes" id="UP000299102">
    <property type="component" value="Unassembled WGS sequence"/>
</dbReference>
<keyword evidence="2" id="KW-1185">Reference proteome</keyword>
<organism evidence="1 2">
    <name type="scientific">Eumeta variegata</name>
    <name type="common">Bagworm moth</name>
    <name type="synonym">Eumeta japonica</name>
    <dbReference type="NCBI Taxonomy" id="151549"/>
    <lineage>
        <taxon>Eukaryota</taxon>
        <taxon>Metazoa</taxon>
        <taxon>Ecdysozoa</taxon>
        <taxon>Arthropoda</taxon>
        <taxon>Hexapoda</taxon>
        <taxon>Insecta</taxon>
        <taxon>Pterygota</taxon>
        <taxon>Neoptera</taxon>
        <taxon>Endopterygota</taxon>
        <taxon>Lepidoptera</taxon>
        <taxon>Glossata</taxon>
        <taxon>Ditrysia</taxon>
        <taxon>Tineoidea</taxon>
        <taxon>Psychidae</taxon>
        <taxon>Oiketicinae</taxon>
        <taxon>Eumeta</taxon>
    </lineage>
</organism>
<proteinExistence type="predicted"/>
<sequence length="96" mass="10992">MITIAIPFSILIQILLTMPICLTIDFDRCLSFDSEPSFDLRRSAVCTFRLSRLIHNKARTSSMSLWVLDIRHGIQCVVASEVVSAVWDVDWRQHKG</sequence>